<organism evidence="9 10">
    <name type="scientific">Beggiatoa alba B18LD</name>
    <dbReference type="NCBI Taxonomy" id="395493"/>
    <lineage>
        <taxon>Bacteria</taxon>
        <taxon>Pseudomonadati</taxon>
        <taxon>Pseudomonadota</taxon>
        <taxon>Gammaproteobacteria</taxon>
        <taxon>Thiotrichales</taxon>
        <taxon>Thiotrichaceae</taxon>
        <taxon>Beggiatoa</taxon>
    </lineage>
</organism>
<protein>
    <recommendedName>
        <fullName evidence="2">histidine kinase</fullName>
        <ecNumber evidence="2">2.7.13.3</ecNumber>
    </recommendedName>
</protein>
<dbReference type="InterPro" id="IPR004358">
    <property type="entry name" value="Sig_transdc_His_kin-like_C"/>
</dbReference>
<evidence type="ECO:0000256" key="2">
    <source>
        <dbReference type="ARBA" id="ARBA00012438"/>
    </source>
</evidence>
<sequence>MSVDSFKKATLLIADDTPANIHVLFEFLQATNKFNILVAEDGESVLESVQETKPDLILLDIMMPKMDGFETCYHLKNNPETADIPVIFISALSDIFDKVHGFSLGAVDYITKPFQQEEVLARIHTHITIQQLREKLAVQNERLIYLNQEKNELLGIAAHDLKNPLFAIQTLVEKLRGDFHKLPTEKILSYLDIINFSTRQMFDIIKNLLDVNAIESGQHLVNLSVIDILPLVKKVIDNYQERADIKQLTVILSAPAQYYWVIADEKALNQVLDNLLSNAIKYSPLGKQVVVRLFHQDKSVHCEIEDQGQGLDEEDKKALFRKFSRLKPRPTGQETSNGLGLFIVKKLTELMNGQVTCQSTVGVGSIFALVFAAADKLPAITSATAEYRE</sequence>
<dbReference type="eggNOG" id="COG3437">
    <property type="taxonomic scope" value="Bacteria"/>
</dbReference>
<comment type="catalytic activity">
    <reaction evidence="1">
        <text>ATP + protein L-histidine = ADP + protein N-phospho-L-histidine.</text>
        <dbReference type="EC" id="2.7.13.3"/>
    </reaction>
</comment>
<dbReference type="Pfam" id="PF02518">
    <property type="entry name" value="HATPase_c"/>
    <property type="match status" value="1"/>
</dbReference>
<dbReference type="FunFam" id="3.30.565.10:FF:000006">
    <property type="entry name" value="Sensor histidine kinase WalK"/>
    <property type="match status" value="1"/>
</dbReference>
<dbReference type="SMART" id="SM00387">
    <property type="entry name" value="HATPase_c"/>
    <property type="match status" value="1"/>
</dbReference>
<dbReference type="InterPro" id="IPR011006">
    <property type="entry name" value="CheY-like_superfamily"/>
</dbReference>
<dbReference type="InterPro" id="IPR036890">
    <property type="entry name" value="HATPase_C_sf"/>
</dbReference>
<evidence type="ECO:0000256" key="4">
    <source>
        <dbReference type="ARBA" id="ARBA00022679"/>
    </source>
</evidence>
<reference evidence="9 10" key="1">
    <citation type="submission" date="2011-11" db="EMBL/GenBank/DDBJ databases">
        <title>Improved High-Quality Draft sequence of Beggiatoa alba B18lD.</title>
        <authorList>
            <consortium name="US DOE Joint Genome Institute"/>
            <person name="Lucas S."/>
            <person name="Han J."/>
            <person name="Lapidus A."/>
            <person name="Cheng J.-F."/>
            <person name="Goodwin L."/>
            <person name="Pitluck S."/>
            <person name="Peters L."/>
            <person name="Mikhailova N."/>
            <person name="Held B."/>
            <person name="Detter J.C."/>
            <person name="Han C."/>
            <person name="Tapia R."/>
            <person name="Land M."/>
            <person name="Hauser L."/>
            <person name="Kyrpides N."/>
            <person name="Ivanova N."/>
            <person name="Pagani I."/>
            <person name="Samuel K."/>
            <person name="Teske A."/>
            <person name="Mueller J."/>
            <person name="Woyke T."/>
        </authorList>
    </citation>
    <scope>NUCLEOTIDE SEQUENCE [LARGE SCALE GENOMIC DNA]</scope>
    <source>
        <strain evidence="9 10">B18LD</strain>
    </source>
</reference>
<evidence type="ECO:0000313" key="10">
    <source>
        <dbReference type="Proteomes" id="UP000005744"/>
    </source>
</evidence>
<dbReference type="InterPro" id="IPR003661">
    <property type="entry name" value="HisK_dim/P_dom"/>
</dbReference>
<dbReference type="InterPro" id="IPR003594">
    <property type="entry name" value="HATPase_dom"/>
</dbReference>
<dbReference type="EC" id="2.7.13.3" evidence="2"/>
<dbReference type="PANTHER" id="PTHR43547">
    <property type="entry name" value="TWO-COMPONENT HISTIDINE KINASE"/>
    <property type="match status" value="1"/>
</dbReference>
<accession>I3CFD6</accession>
<dbReference type="SUPFAM" id="SSF52172">
    <property type="entry name" value="CheY-like"/>
    <property type="match status" value="1"/>
</dbReference>
<name>I3CFD6_9GAMM</name>
<evidence type="ECO:0000256" key="1">
    <source>
        <dbReference type="ARBA" id="ARBA00000085"/>
    </source>
</evidence>
<keyword evidence="4" id="KW-0808">Transferase</keyword>
<dbReference type="EMBL" id="JH600070">
    <property type="protein sequence ID" value="EIJ42329.1"/>
    <property type="molecule type" value="Genomic_DNA"/>
</dbReference>
<evidence type="ECO:0000259" key="7">
    <source>
        <dbReference type="PROSITE" id="PS50109"/>
    </source>
</evidence>
<dbReference type="Gene3D" id="3.40.50.2300">
    <property type="match status" value="1"/>
</dbReference>
<dbReference type="SMART" id="SM00448">
    <property type="entry name" value="REC"/>
    <property type="match status" value="1"/>
</dbReference>
<feature type="domain" description="Histidine kinase" evidence="7">
    <location>
        <begin position="156"/>
        <end position="375"/>
    </location>
</feature>
<dbReference type="AlphaFoldDB" id="I3CFD6"/>
<dbReference type="Proteomes" id="UP000005744">
    <property type="component" value="Unassembled WGS sequence"/>
</dbReference>
<dbReference type="SUPFAM" id="SSF55874">
    <property type="entry name" value="ATPase domain of HSP90 chaperone/DNA topoisomerase II/histidine kinase"/>
    <property type="match status" value="1"/>
</dbReference>
<dbReference type="PRINTS" id="PR00344">
    <property type="entry name" value="BCTRLSENSOR"/>
</dbReference>
<gene>
    <name evidence="9" type="ORF">BegalDRAFT_1437</name>
</gene>
<dbReference type="CDD" id="cd19920">
    <property type="entry name" value="REC_PA4781-like"/>
    <property type="match status" value="1"/>
</dbReference>
<dbReference type="PANTHER" id="PTHR43547:SF2">
    <property type="entry name" value="HYBRID SIGNAL TRANSDUCTION HISTIDINE KINASE C"/>
    <property type="match status" value="1"/>
</dbReference>
<keyword evidence="3 6" id="KW-0597">Phosphoprotein</keyword>
<dbReference type="RefSeq" id="WP_002685163.1">
    <property type="nucleotide sequence ID" value="NZ_JH600070.1"/>
</dbReference>
<dbReference type="Pfam" id="PF00072">
    <property type="entry name" value="Response_reg"/>
    <property type="match status" value="1"/>
</dbReference>
<dbReference type="SUPFAM" id="SSF47384">
    <property type="entry name" value="Homodimeric domain of signal transducing histidine kinase"/>
    <property type="match status" value="1"/>
</dbReference>
<feature type="domain" description="Response regulatory" evidence="8">
    <location>
        <begin position="10"/>
        <end position="127"/>
    </location>
</feature>
<keyword evidence="5 9" id="KW-0418">Kinase</keyword>
<dbReference type="Pfam" id="PF00512">
    <property type="entry name" value="HisKA"/>
    <property type="match status" value="1"/>
</dbReference>
<dbReference type="CDD" id="cd00082">
    <property type="entry name" value="HisKA"/>
    <property type="match status" value="1"/>
</dbReference>
<dbReference type="GO" id="GO:0005886">
    <property type="term" value="C:plasma membrane"/>
    <property type="evidence" value="ECO:0007669"/>
    <property type="project" value="UniProtKB-ARBA"/>
</dbReference>
<dbReference type="GO" id="GO:0000155">
    <property type="term" value="F:phosphorelay sensor kinase activity"/>
    <property type="evidence" value="ECO:0007669"/>
    <property type="project" value="InterPro"/>
</dbReference>
<evidence type="ECO:0000256" key="6">
    <source>
        <dbReference type="PROSITE-ProRule" id="PRU00169"/>
    </source>
</evidence>
<dbReference type="PROSITE" id="PS50110">
    <property type="entry name" value="RESPONSE_REGULATORY"/>
    <property type="match status" value="1"/>
</dbReference>
<proteinExistence type="predicted"/>
<dbReference type="HOGENOM" id="CLU_000445_114_72_6"/>
<evidence type="ECO:0000256" key="5">
    <source>
        <dbReference type="ARBA" id="ARBA00022777"/>
    </source>
</evidence>
<dbReference type="Gene3D" id="1.10.287.130">
    <property type="match status" value="1"/>
</dbReference>
<feature type="modified residue" description="4-aspartylphosphate" evidence="6">
    <location>
        <position position="60"/>
    </location>
</feature>
<evidence type="ECO:0000313" key="9">
    <source>
        <dbReference type="EMBL" id="EIJ42329.1"/>
    </source>
</evidence>
<evidence type="ECO:0000256" key="3">
    <source>
        <dbReference type="ARBA" id="ARBA00022553"/>
    </source>
</evidence>
<dbReference type="SMART" id="SM00388">
    <property type="entry name" value="HisKA"/>
    <property type="match status" value="1"/>
</dbReference>
<dbReference type="InterPro" id="IPR001789">
    <property type="entry name" value="Sig_transdc_resp-reg_receiver"/>
</dbReference>
<dbReference type="InterPro" id="IPR036097">
    <property type="entry name" value="HisK_dim/P_sf"/>
</dbReference>
<evidence type="ECO:0000259" key="8">
    <source>
        <dbReference type="PROSITE" id="PS50110"/>
    </source>
</evidence>
<keyword evidence="10" id="KW-1185">Reference proteome</keyword>
<dbReference type="Gene3D" id="3.30.565.10">
    <property type="entry name" value="Histidine kinase-like ATPase, C-terminal domain"/>
    <property type="match status" value="1"/>
</dbReference>
<dbReference type="InterPro" id="IPR005467">
    <property type="entry name" value="His_kinase_dom"/>
</dbReference>
<dbReference type="STRING" id="395493.BegalDRAFT_1437"/>
<dbReference type="OrthoDB" id="9804645at2"/>
<dbReference type="PROSITE" id="PS50109">
    <property type="entry name" value="HIS_KIN"/>
    <property type="match status" value="1"/>
</dbReference>